<evidence type="ECO:0000313" key="3">
    <source>
        <dbReference type="Proteomes" id="UP000652761"/>
    </source>
</evidence>
<sequence>MAPHRRSQARQLIGQHDESEMPAQGQVQEEVSADESVAQPQGAAAAAAVVVPEQQVEPEVEQPERQQRSGTGSTRARRQRTAVTEDRTTLLEMFLCLRPLMFHGEYDPDKAESWTHELERIFETMECVEEDQYHQRFVRLLRHVPHVTVPAASGFARSLGSCLLAGAVRAGSRSASLGLQSNQLSREPSRAVRRQFAAPVAYRATSGGIAPWGKPRSSSSQCSTLSSRLSTSTLPSSRHRASSSGGSTSSRLSSFCSRSSTIRTNSSSSTLSSRHSSSSPSRAARVLVDPSASLCFASEEFCESLACHAPERQCDVMVDLPSGDYMRSFGYLEGVAVEVEGHQLPARLYALQLCDFYVILGMDWLEAYSAVVDCQRKTVRFRIPGDPVLCFRGETSQQRQGARRVEETGR</sequence>
<organism evidence="2 3">
    <name type="scientific">Colocasia esculenta</name>
    <name type="common">Wild taro</name>
    <name type="synonym">Arum esculentum</name>
    <dbReference type="NCBI Taxonomy" id="4460"/>
    <lineage>
        <taxon>Eukaryota</taxon>
        <taxon>Viridiplantae</taxon>
        <taxon>Streptophyta</taxon>
        <taxon>Embryophyta</taxon>
        <taxon>Tracheophyta</taxon>
        <taxon>Spermatophyta</taxon>
        <taxon>Magnoliopsida</taxon>
        <taxon>Liliopsida</taxon>
        <taxon>Araceae</taxon>
        <taxon>Aroideae</taxon>
        <taxon>Colocasieae</taxon>
        <taxon>Colocasia</taxon>
    </lineage>
</organism>
<dbReference type="PANTHER" id="PTHR15503:SF45">
    <property type="entry name" value="RNA-DIRECTED DNA POLYMERASE HOMOLOG"/>
    <property type="match status" value="1"/>
</dbReference>
<reference evidence="2" key="1">
    <citation type="submission" date="2017-07" db="EMBL/GenBank/DDBJ databases">
        <title>Taro Niue Genome Assembly and Annotation.</title>
        <authorList>
            <person name="Atibalentja N."/>
            <person name="Keating K."/>
            <person name="Fields C.J."/>
        </authorList>
    </citation>
    <scope>NUCLEOTIDE SEQUENCE</scope>
    <source>
        <strain evidence="2">Niue_2</strain>
        <tissue evidence="2">Leaf</tissue>
    </source>
</reference>
<dbReference type="Gene3D" id="2.40.70.10">
    <property type="entry name" value="Acid Proteases"/>
    <property type="match status" value="1"/>
</dbReference>
<name>A0A843WTC0_COLES</name>
<dbReference type="InterPro" id="IPR032567">
    <property type="entry name" value="RTL1-rel"/>
</dbReference>
<dbReference type="CDD" id="cd00303">
    <property type="entry name" value="retropepsin_like"/>
    <property type="match status" value="1"/>
</dbReference>
<protein>
    <submittedName>
        <fullName evidence="2">Uncharacterized protein</fullName>
    </submittedName>
</protein>
<comment type="caution">
    <text evidence="2">The sequence shown here is derived from an EMBL/GenBank/DDBJ whole genome shotgun (WGS) entry which is preliminary data.</text>
</comment>
<dbReference type="Pfam" id="PF08284">
    <property type="entry name" value="RVP_2"/>
    <property type="match status" value="1"/>
</dbReference>
<feature type="region of interest" description="Disordered" evidence="1">
    <location>
        <begin position="209"/>
        <end position="254"/>
    </location>
</feature>
<evidence type="ECO:0000256" key="1">
    <source>
        <dbReference type="SAM" id="MobiDB-lite"/>
    </source>
</evidence>
<proteinExistence type="predicted"/>
<dbReference type="Proteomes" id="UP000652761">
    <property type="component" value="Unassembled WGS sequence"/>
</dbReference>
<feature type="region of interest" description="Disordered" evidence="1">
    <location>
        <begin position="1"/>
        <end position="84"/>
    </location>
</feature>
<gene>
    <name evidence="2" type="ORF">Taro_046768</name>
</gene>
<dbReference type="PANTHER" id="PTHR15503">
    <property type="entry name" value="LDOC1 RELATED"/>
    <property type="match status" value="1"/>
</dbReference>
<dbReference type="OrthoDB" id="786726at2759"/>
<keyword evidence="3" id="KW-1185">Reference proteome</keyword>
<feature type="compositionally biased region" description="Low complexity" evidence="1">
    <location>
        <begin position="216"/>
        <end position="254"/>
    </location>
</feature>
<feature type="compositionally biased region" description="Low complexity" evidence="1">
    <location>
        <begin position="35"/>
        <end position="55"/>
    </location>
</feature>
<dbReference type="InterPro" id="IPR021109">
    <property type="entry name" value="Peptidase_aspartic_dom_sf"/>
</dbReference>
<dbReference type="AlphaFoldDB" id="A0A843WTC0"/>
<evidence type="ECO:0000313" key="2">
    <source>
        <dbReference type="EMBL" id="MQM13842.1"/>
    </source>
</evidence>
<dbReference type="EMBL" id="NMUH01005854">
    <property type="protein sequence ID" value="MQM13842.1"/>
    <property type="molecule type" value="Genomic_DNA"/>
</dbReference>
<accession>A0A843WTC0</accession>